<evidence type="ECO:0000313" key="4">
    <source>
        <dbReference type="Proteomes" id="UP000309872"/>
    </source>
</evidence>
<reference evidence="3 4" key="1">
    <citation type="submission" date="2019-04" db="EMBL/GenBank/DDBJ databases">
        <title>Sphingobacterium olei sp. nov., isolated from oil-contaminated soil.</title>
        <authorList>
            <person name="Liu B."/>
        </authorList>
    </citation>
    <scope>NUCLEOTIDE SEQUENCE [LARGE SCALE GENOMIC DNA]</scope>
    <source>
        <strain evidence="3 4">Y3L14</strain>
    </source>
</reference>
<dbReference type="OrthoDB" id="9792011at2"/>
<accession>A0A4U0HA69</accession>
<organism evidence="3 4">
    <name type="scientific">Sphingobacterium alkalisoli</name>
    <dbReference type="NCBI Taxonomy" id="1874115"/>
    <lineage>
        <taxon>Bacteria</taxon>
        <taxon>Pseudomonadati</taxon>
        <taxon>Bacteroidota</taxon>
        <taxon>Sphingobacteriia</taxon>
        <taxon>Sphingobacteriales</taxon>
        <taxon>Sphingobacteriaceae</taxon>
        <taxon>Sphingobacterium</taxon>
    </lineage>
</organism>
<keyword evidence="4" id="KW-1185">Reference proteome</keyword>
<feature type="signal peptide" evidence="1">
    <location>
        <begin position="1"/>
        <end position="19"/>
    </location>
</feature>
<dbReference type="AlphaFoldDB" id="A0A4U0HA69"/>
<dbReference type="RefSeq" id="WP_136819664.1">
    <property type="nucleotide sequence ID" value="NZ_BMJX01000001.1"/>
</dbReference>
<comment type="caution">
    <text evidence="3">The sequence shown here is derived from an EMBL/GenBank/DDBJ whole genome shotgun (WGS) entry which is preliminary data.</text>
</comment>
<gene>
    <name evidence="3" type="ORF">FAZ19_05430</name>
</gene>
<feature type="domain" description="DUF4397" evidence="2">
    <location>
        <begin position="37"/>
        <end position="148"/>
    </location>
</feature>
<keyword evidence="1" id="KW-0732">Signal</keyword>
<dbReference type="PROSITE" id="PS51257">
    <property type="entry name" value="PROKAR_LIPOPROTEIN"/>
    <property type="match status" value="1"/>
</dbReference>
<name>A0A4U0HA69_9SPHI</name>
<sequence length="231" mass="25696">MVYKILFFFWAVVSMTLFACNKASIDEMHDGVVNLSSVGVVNAVPGSSGMDVFVNSTRINNTSDKLFFGEHIPYRNTYSGDVEFALTSYSGTKQEVHKEQLTFHPNRVYSVFVYREGGLKLLQSEDNVLLPAKGQAKLRVVHLGGNVASMKVFSDERNVIFQRVGYKEVSSFINLPINIGYNLEITDENSDVTLELSFEPQNQGIYTLLIKGNKNNVGAGETGLEAKIIKH</sequence>
<dbReference type="Proteomes" id="UP000309872">
    <property type="component" value="Unassembled WGS sequence"/>
</dbReference>
<proteinExistence type="predicted"/>
<evidence type="ECO:0000256" key="1">
    <source>
        <dbReference type="SAM" id="SignalP"/>
    </source>
</evidence>
<protein>
    <submittedName>
        <fullName evidence="3">DUF4397 domain-containing protein</fullName>
    </submittedName>
</protein>
<dbReference type="InterPro" id="IPR025510">
    <property type="entry name" value="DUF4397"/>
</dbReference>
<dbReference type="EMBL" id="SUKA01000001">
    <property type="protein sequence ID" value="TJY68696.1"/>
    <property type="molecule type" value="Genomic_DNA"/>
</dbReference>
<evidence type="ECO:0000259" key="2">
    <source>
        <dbReference type="Pfam" id="PF14344"/>
    </source>
</evidence>
<feature type="chain" id="PRO_5021030272" evidence="1">
    <location>
        <begin position="20"/>
        <end position="231"/>
    </location>
</feature>
<dbReference type="Pfam" id="PF14344">
    <property type="entry name" value="DUF4397"/>
    <property type="match status" value="1"/>
</dbReference>
<evidence type="ECO:0000313" key="3">
    <source>
        <dbReference type="EMBL" id="TJY68696.1"/>
    </source>
</evidence>